<dbReference type="EMBL" id="JBBHLL010000117">
    <property type="protein sequence ID" value="KAK7814977.1"/>
    <property type="molecule type" value="Genomic_DNA"/>
</dbReference>
<dbReference type="GO" id="GO:0031932">
    <property type="term" value="C:TORC2 complex"/>
    <property type="evidence" value="ECO:0007669"/>
    <property type="project" value="TreeGrafter"/>
</dbReference>
<evidence type="ECO:0000313" key="2">
    <source>
        <dbReference type="EMBL" id="KAK7814977.1"/>
    </source>
</evidence>
<dbReference type="PANTHER" id="PTHR32428">
    <property type="entry name" value="TARGET OF RAPAMYCIN COMPLEX 2 SUBUNIT BIT61-RELATED"/>
    <property type="match status" value="1"/>
</dbReference>
<gene>
    <name evidence="2" type="ORF">U0070_024320</name>
</gene>
<evidence type="ECO:0000256" key="1">
    <source>
        <dbReference type="ARBA" id="ARBA00010453"/>
    </source>
</evidence>
<dbReference type="PANTHER" id="PTHR32428:SF3">
    <property type="entry name" value="PROLINE-RICH PROTEIN 5-LIKE"/>
    <property type="match status" value="1"/>
</dbReference>
<organism evidence="2 3">
    <name type="scientific">Myodes glareolus</name>
    <name type="common">Bank vole</name>
    <name type="synonym">Clethrionomys glareolus</name>
    <dbReference type="NCBI Taxonomy" id="447135"/>
    <lineage>
        <taxon>Eukaryota</taxon>
        <taxon>Metazoa</taxon>
        <taxon>Chordata</taxon>
        <taxon>Craniata</taxon>
        <taxon>Vertebrata</taxon>
        <taxon>Euteleostomi</taxon>
        <taxon>Mammalia</taxon>
        <taxon>Eutheria</taxon>
        <taxon>Euarchontoglires</taxon>
        <taxon>Glires</taxon>
        <taxon>Rodentia</taxon>
        <taxon>Myomorpha</taxon>
        <taxon>Muroidea</taxon>
        <taxon>Cricetidae</taxon>
        <taxon>Arvicolinae</taxon>
        <taxon>Myodes</taxon>
    </lineage>
</organism>
<dbReference type="InterPro" id="IPR013745">
    <property type="entry name" value="Bit61/PRR5"/>
</dbReference>
<proteinExistence type="inferred from homology"/>
<sequence>MRVHEPTGPSEGYLQLEELVKQVVSPFLGISGDRSCAGPTYSLVSAVVSVPCTQSCSKAADVAVSKWNLFLLTVRPVLAEWMQQRLICMWMLCGEALGPSGQDTGEGSLEERTMQYQVRRATVKLREQQQNHSAGLT</sequence>
<reference evidence="2 3" key="1">
    <citation type="journal article" date="2023" name="bioRxiv">
        <title>Conserved and derived expression patterns and positive selection on dental genes reveal complex evolutionary context of ever-growing rodent molars.</title>
        <authorList>
            <person name="Calamari Z.T."/>
            <person name="Song A."/>
            <person name="Cohen E."/>
            <person name="Akter M."/>
            <person name="Roy R.D."/>
            <person name="Hallikas O."/>
            <person name="Christensen M.M."/>
            <person name="Li P."/>
            <person name="Marangoni P."/>
            <person name="Jernvall J."/>
            <person name="Klein O.D."/>
        </authorList>
    </citation>
    <scope>NUCLEOTIDE SEQUENCE [LARGE SCALE GENOMIC DNA]</scope>
    <source>
        <strain evidence="2">V071</strain>
    </source>
</reference>
<comment type="similarity">
    <text evidence="1">Belongs to the PROTOR family.</text>
</comment>
<protein>
    <submittedName>
        <fullName evidence="2">Uncharacterized protein</fullName>
    </submittedName>
</protein>
<dbReference type="AlphaFoldDB" id="A0AAW0IKM2"/>
<comment type="caution">
    <text evidence="2">The sequence shown here is derived from an EMBL/GenBank/DDBJ whole genome shotgun (WGS) entry which is preliminary data.</text>
</comment>
<name>A0AAW0IKM2_MYOGA</name>
<dbReference type="Proteomes" id="UP001488838">
    <property type="component" value="Unassembled WGS sequence"/>
</dbReference>
<accession>A0AAW0IKM2</accession>
<keyword evidence="3" id="KW-1185">Reference proteome</keyword>
<dbReference type="GO" id="GO:0038203">
    <property type="term" value="P:TORC2 signaling"/>
    <property type="evidence" value="ECO:0007669"/>
    <property type="project" value="TreeGrafter"/>
</dbReference>
<evidence type="ECO:0000313" key="3">
    <source>
        <dbReference type="Proteomes" id="UP001488838"/>
    </source>
</evidence>